<accession>A0AA41QPS5</accession>
<evidence type="ECO:0000256" key="3">
    <source>
        <dbReference type="ARBA" id="ARBA00022840"/>
    </source>
</evidence>
<dbReference type="GO" id="GO:0005524">
    <property type="term" value="F:ATP binding"/>
    <property type="evidence" value="ECO:0007669"/>
    <property type="project" value="UniProtKB-UniRule"/>
</dbReference>
<dbReference type="SUPFAM" id="SSF52540">
    <property type="entry name" value="P-loop containing nucleoside triphosphate hydrolases"/>
    <property type="match status" value="1"/>
</dbReference>
<gene>
    <name evidence="5 7" type="primary">coaE</name>
    <name evidence="7" type="ORF">ML536_16150</name>
</gene>
<evidence type="ECO:0000256" key="2">
    <source>
        <dbReference type="ARBA" id="ARBA00022741"/>
    </source>
</evidence>
<protein>
    <recommendedName>
        <fullName evidence="5 6">Dephospho-CoA kinase</fullName>
        <ecNumber evidence="5 6">2.7.1.24</ecNumber>
    </recommendedName>
    <alternativeName>
        <fullName evidence="5">Dephosphocoenzyme A kinase</fullName>
    </alternativeName>
</protein>
<dbReference type="GO" id="GO:0015937">
    <property type="term" value="P:coenzyme A biosynthetic process"/>
    <property type="evidence" value="ECO:0007669"/>
    <property type="project" value="UniProtKB-UniRule"/>
</dbReference>
<comment type="caution">
    <text evidence="7">The sequence shown here is derived from an EMBL/GenBank/DDBJ whole genome shotgun (WGS) entry which is preliminary data.</text>
</comment>
<dbReference type="Gene3D" id="3.40.50.300">
    <property type="entry name" value="P-loop containing nucleotide triphosphate hydrolases"/>
    <property type="match status" value="1"/>
</dbReference>
<dbReference type="InterPro" id="IPR001977">
    <property type="entry name" value="Depp_CoAkinase"/>
</dbReference>
<comment type="pathway">
    <text evidence="5">Cofactor biosynthesis; coenzyme A biosynthesis; CoA from (R)-pantothenate: step 5/5.</text>
</comment>
<dbReference type="InterPro" id="IPR027417">
    <property type="entry name" value="P-loop_NTPase"/>
</dbReference>
<comment type="similarity">
    <text evidence="1 5">Belongs to the CoaE family.</text>
</comment>
<comment type="catalytic activity">
    <reaction evidence="5">
        <text>3'-dephospho-CoA + ATP = ADP + CoA + H(+)</text>
        <dbReference type="Rhea" id="RHEA:18245"/>
        <dbReference type="ChEBI" id="CHEBI:15378"/>
        <dbReference type="ChEBI" id="CHEBI:30616"/>
        <dbReference type="ChEBI" id="CHEBI:57287"/>
        <dbReference type="ChEBI" id="CHEBI:57328"/>
        <dbReference type="ChEBI" id="CHEBI:456216"/>
        <dbReference type="EC" id="2.7.1.24"/>
    </reaction>
</comment>
<keyword evidence="4 5" id="KW-0173">Coenzyme A biosynthesis</keyword>
<dbReference type="EMBL" id="JALAZD010000002">
    <property type="protein sequence ID" value="MCI0128363.1"/>
    <property type="molecule type" value="Genomic_DNA"/>
</dbReference>
<dbReference type="PROSITE" id="PS51219">
    <property type="entry name" value="DPCK"/>
    <property type="match status" value="1"/>
</dbReference>
<evidence type="ECO:0000256" key="4">
    <source>
        <dbReference type="ARBA" id="ARBA00022993"/>
    </source>
</evidence>
<keyword evidence="2 5" id="KW-0547">Nucleotide-binding</keyword>
<dbReference type="Pfam" id="PF01121">
    <property type="entry name" value="CoaE"/>
    <property type="match status" value="1"/>
</dbReference>
<dbReference type="GO" id="GO:0005737">
    <property type="term" value="C:cytoplasm"/>
    <property type="evidence" value="ECO:0007669"/>
    <property type="project" value="UniProtKB-SubCell"/>
</dbReference>
<evidence type="ECO:0000313" key="8">
    <source>
        <dbReference type="Proteomes" id="UP001156140"/>
    </source>
</evidence>
<keyword evidence="5 7" id="KW-0808">Transferase</keyword>
<evidence type="ECO:0000256" key="1">
    <source>
        <dbReference type="ARBA" id="ARBA00009018"/>
    </source>
</evidence>
<dbReference type="Proteomes" id="UP001156140">
    <property type="component" value="Unassembled WGS sequence"/>
</dbReference>
<dbReference type="PANTHER" id="PTHR10695">
    <property type="entry name" value="DEPHOSPHO-COA KINASE-RELATED"/>
    <property type="match status" value="1"/>
</dbReference>
<dbReference type="AlphaFoldDB" id="A0AA41QPS5"/>
<evidence type="ECO:0000256" key="6">
    <source>
        <dbReference type="NCBIfam" id="TIGR00152"/>
    </source>
</evidence>
<comment type="function">
    <text evidence="5">Catalyzes the phosphorylation of the 3'-hydroxyl group of dephosphocoenzyme A to form coenzyme A.</text>
</comment>
<dbReference type="EC" id="2.7.1.24" evidence="5 6"/>
<keyword evidence="5 7" id="KW-0418">Kinase</keyword>
<dbReference type="NCBIfam" id="TIGR00152">
    <property type="entry name" value="dephospho-CoA kinase"/>
    <property type="match status" value="1"/>
</dbReference>
<feature type="binding site" evidence="5">
    <location>
        <begin position="11"/>
        <end position="16"/>
    </location>
    <ligand>
        <name>ATP</name>
        <dbReference type="ChEBI" id="CHEBI:30616"/>
    </ligand>
</feature>
<dbReference type="RefSeq" id="WP_281736552.1">
    <property type="nucleotide sequence ID" value="NZ_JAKETQ010000002.1"/>
</dbReference>
<keyword evidence="5" id="KW-0963">Cytoplasm</keyword>
<dbReference type="GO" id="GO:0004140">
    <property type="term" value="F:dephospho-CoA kinase activity"/>
    <property type="evidence" value="ECO:0007669"/>
    <property type="project" value="UniProtKB-UniRule"/>
</dbReference>
<name>A0AA41QPS5_9HYPH</name>
<keyword evidence="8" id="KW-1185">Reference proteome</keyword>
<comment type="subcellular location">
    <subcellularLocation>
        <location evidence="5">Cytoplasm</location>
    </subcellularLocation>
</comment>
<proteinExistence type="inferred from homology"/>
<dbReference type="PANTHER" id="PTHR10695:SF46">
    <property type="entry name" value="BIFUNCTIONAL COENZYME A SYNTHASE-RELATED"/>
    <property type="match status" value="1"/>
</dbReference>
<sequence>MLRLGLTGSIATGKSTTLKAFADLGVPVFSSDDAVHELYAGAATVLVERAFPGVVRDGVIDRAELSHQLLARPDRLRELEAIVHPLVRDKLAAFLDSARESGAKLAVVDIPLLFETGFDYGLDRIAVTWCDPVIQRERALKRPGMTVEKLEAILARQMPQAEKKKRADYLFDTGRPVEAVREEVRALVEQLNAEQ</sequence>
<reference evidence="7" key="1">
    <citation type="submission" date="2022-03" db="EMBL/GenBank/DDBJ databases">
        <title>The complete genome sequence of a Methyloterrigena soli.</title>
        <authorList>
            <person name="Zi Z."/>
        </authorList>
    </citation>
    <scope>NUCLEOTIDE SEQUENCE</scope>
    <source>
        <strain evidence="7">M48</strain>
    </source>
</reference>
<evidence type="ECO:0000256" key="5">
    <source>
        <dbReference type="HAMAP-Rule" id="MF_00376"/>
    </source>
</evidence>
<keyword evidence="3 5" id="KW-0067">ATP-binding</keyword>
<dbReference type="HAMAP" id="MF_00376">
    <property type="entry name" value="Dephospho_CoA_kinase"/>
    <property type="match status" value="1"/>
</dbReference>
<dbReference type="CDD" id="cd02022">
    <property type="entry name" value="DPCK"/>
    <property type="match status" value="1"/>
</dbReference>
<evidence type="ECO:0000313" key="7">
    <source>
        <dbReference type="EMBL" id="MCI0128363.1"/>
    </source>
</evidence>
<organism evidence="7 8">
    <name type="scientific">Paradevosia shaoguanensis</name>
    <dbReference type="NCBI Taxonomy" id="1335043"/>
    <lineage>
        <taxon>Bacteria</taxon>
        <taxon>Pseudomonadati</taxon>
        <taxon>Pseudomonadota</taxon>
        <taxon>Alphaproteobacteria</taxon>
        <taxon>Hyphomicrobiales</taxon>
        <taxon>Devosiaceae</taxon>
        <taxon>Paradevosia</taxon>
    </lineage>
</organism>